<keyword evidence="7" id="KW-0472">Membrane</keyword>
<dbReference type="Pfam" id="PF23341">
    <property type="entry name" value="PEP5_VPS11_N"/>
    <property type="match status" value="1"/>
</dbReference>
<feature type="compositionally biased region" description="Low complexity" evidence="11">
    <location>
        <begin position="81"/>
        <end position="93"/>
    </location>
</feature>
<dbReference type="InterPro" id="IPR000547">
    <property type="entry name" value="Clathrin_H-chain/VPS_repeat"/>
</dbReference>
<dbReference type="Pfam" id="PF12451">
    <property type="entry name" value="VPS11_C"/>
    <property type="match status" value="1"/>
</dbReference>
<dbReference type="GO" id="GO:0030674">
    <property type="term" value="F:protein-macromolecule adaptor activity"/>
    <property type="evidence" value="ECO:0007669"/>
    <property type="project" value="TreeGrafter"/>
</dbReference>
<dbReference type="CDD" id="cd16688">
    <property type="entry name" value="RING-H2_Vps11"/>
    <property type="match status" value="1"/>
</dbReference>
<dbReference type="GO" id="GO:0005768">
    <property type="term" value="C:endosome"/>
    <property type="evidence" value="ECO:0007669"/>
    <property type="project" value="TreeGrafter"/>
</dbReference>
<keyword evidence="3" id="KW-0479">Metal-binding</keyword>
<evidence type="ECO:0000256" key="4">
    <source>
        <dbReference type="ARBA" id="ARBA00022771"/>
    </source>
</evidence>
<feature type="region of interest" description="Disordered" evidence="11">
    <location>
        <begin position="971"/>
        <end position="999"/>
    </location>
</feature>
<evidence type="ECO:0000256" key="5">
    <source>
        <dbReference type="ARBA" id="ARBA00022833"/>
    </source>
</evidence>
<dbReference type="SUPFAM" id="SSF50998">
    <property type="entry name" value="Quinoprotein alcohol dehydrogenase-like"/>
    <property type="match status" value="1"/>
</dbReference>
<evidence type="ECO:0000259" key="12">
    <source>
        <dbReference type="PROSITE" id="PS50089"/>
    </source>
</evidence>
<feature type="compositionally biased region" description="Basic and acidic residues" evidence="11">
    <location>
        <begin position="989"/>
        <end position="999"/>
    </location>
</feature>
<dbReference type="GO" id="GO:0048284">
    <property type="term" value="P:organelle fusion"/>
    <property type="evidence" value="ECO:0007669"/>
    <property type="project" value="TreeGrafter"/>
</dbReference>
<proteinExistence type="inferred from homology"/>
<dbReference type="InterPro" id="IPR024763">
    <property type="entry name" value="VPS11_C"/>
</dbReference>
<dbReference type="InterPro" id="IPR011047">
    <property type="entry name" value="Quinoprotein_ADH-like_sf"/>
</dbReference>
<feature type="domain" description="RING-type" evidence="12">
    <location>
        <begin position="1200"/>
        <end position="1235"/>
    </location>
</feature>
<dbReference type="STRING" id="1522189.A0A316VTR7"/>
<feature type="compositionally biased region" description="Polar residues" evidence="11">
    <location>
        <begin position="857"/>
        <end position="867"/>
    </location>
</feature>
<dbReference type="InParanoid" id="A0A316VTR7"/>
<evidence type="ECO:0000256" key="1">
    <source>
        <dbReference type="ARBA" id="ARBA00007070"/>
    </source>
</evidence>
<dbReference type="InterPro" id="IPR001841">
    <property type="entry name" value="Znf_RING"/>
</dbReference>
<sequence>MSQAAAEQVASGSGSGGAVPAWRHFSFYDATRLSDAEDLALPPRSLRNATRIVALTSSIVCPPLPASQDARTEEPHEVHSDSNAAAPAPSSHPDGCIISAQVDGRAEVLHPRTYATLASWNMFPGGRATHLSVDGKGRLVSIGEEAAARFPVLRIWDLRRVQQQQHHHQGAATWAPLLLASARVQHGSKPLPVAALAHTPSLTYLSVALADGSVLLLRSVDASLSGPITSTANVANSGALRGDSLAAPAFQLPKFKVVFQPSSAKSANAASAAEIVTSLGFCEVVSASRQDEGKAAAAAAAAATHIASRQRLNARGELPRSAMRKQQGQHLQEPLQSASAVHLLIVTLERVLRYNVLGPSAGNPPAVVDDVGCALSCGVMVEGPLLAPSSASTVDQQSALQGKMVIARQEAIYIVGAEGREVCLAYDEPKRSVHLLKTHLVIISPPVPASALSAQARKPASLADPAAANLGRRGSSAPKEVVNVTIFDLVNKLIVFKKAFDGGVRMAWTDSMGDIAVLSDDGTLTRLEEKGLQAKLEMLFRKSLYLLAISVAKSHRAKRPVLGNDSHSAAVRTSEGQPDDQLLGEIYRRYGDHLYAKGDYDGAMAQFVKTIGLGTQPSYIIRQFLDAQRIAHLTTYLQELHARGQANSDHTTLLLNCYTKLKDVASLDRFIKRPVTRKQPGQDDTGDDVFHESDVDQDRDELPFDLATAMQVCRQAGYHGHAAYLAKRYHRHEDYLQIQLDDVQDYDEALTYLRTLSPQDLEMHLQRVGKTLLANRTTATTDLLIELCSGAFSPSPIAIGSGVDAAPQAPSTAAAYLSYLQIGNYAKQSTADNVNGAAKAAPSSDAPPYSIEGDAGEQQSTTMPTYHTPSPRVFFAQFIRHSAQFIRFLETVALARWGQSINEDEVLEPRDAPLKPGVLAMMDAPGQDLTKSLRQLGMEPGDDKYEEEESGDQRAIWNTLLELYLASARERSGRDGSGQNGTAVMEGSPDERLDATQRRARSDRALRLLEQHEALPYDITHALVVCTTENFERGLVLLWERLGMYEDVMKLWMDVGSAEAHAAGGAKAGAAKEASHRVMACLRRYGALQPHLYPIVLQYLVSDQSILANHQKDLLQVIAHIEEENIMGPLEVVQALGRTRVATVGLLRDYLSRTVEQERQEIEADQNLITTYRGETSKKLQEMSELTDANHPRVFQMTKCTACGGQLEVPSVHFMCRHSFHHRCLGDGENECPACARAHATVREIRANNEEIGSRHDLFLQQVHNADDGFDAIANMFSKGLFGANRLI</sequence>
<dbReference type="EMBL" id="KZ819412">
    <property type="protein sequence ID" value="PWN40594.1"/>
    <property type="molecule type" value="Genomic_DNA"/>
</dbReference>
<evidence type="ECO:0000313" key="14">
    <source>
        <dbReference type="Proteomes" id="UP000245783"/>
    </source>
</evidence>
<comment type="similarity">
    <text evidence="1">Belongs to the VPS11 family.</text>
</comment>
<dbReference type="PROSITE" id="PS50089">
    <property type="entry name" value="ZF_RING_2"/>
    <property type="match status" value="1"/>
</dbReference>
<dbReference type="FunCoup" id="A0A316VTR7">
    <property type="interactions" value="210"/>
</dbReference>
<evidence type="ECO:0000256" key="8">
    <source>
        <dbReference type="ARBA" id="ARBA00029433"/>
    </source>
</evidence>
<name>A0A316VTR7_9BASI</name>
<dbReference type="Pfam" id="PF23356">
    <property type="entry name" value="TPR_PEP5_VPS11"/>
    <property type="match status" value="2"/>
</dbReference>
<dbReference type="GO" id="GO:0006886">
    <property type="term" value="P:intracellular protein transport"/>
    <property type="evidence" value="ECO:0007669"/>
    <property type="project" value="UniProtKB-UniRule"/>
</dbReference>
<evidence type="ECO:0000256" key="3">
    <source>
        <dbReference type="ARBA" id="ARBA00022723"/>
    </source>
</evidence>
<dbReference type="InterPro" id="IPR057307">
    <property type="entry name" value="PEP5_VPS11_N"/>
</dbReference>
<dbReference type="SUPFAM" id="SSF57850">
    <property type="entry name" value="RING/U-box"/>
    <property type="match status" value="1"/>
</dbReference>
<protein>
    <recommendedName>
        <fullName evidence="12">RING-type domain-containing protein</fullName>
    </recommendedName>
</protein>
<dbReference type="InterPro" id="IPR057308">
    <property type="entry name" value="CHCR_PEP5_VPS11"/>
</dbReference>
<organism evidence="13 14">
    <name type="scientific">Ceraceosorus guamensis</name>
    <dbReference type="NCBI Taxonomy" id="1522189"/>
    <lineage>
        <taxon>Eukaryota</taxon>
        <taxon>Fungi</taxon>
        <taxon>Dikarya</taxon>
        <taxon>Basidiomycota</taxon>
        <taxon>Ustilaginomycotina</taxon>
        <taxon>Exobasidiomycetes</taxon>
        <taxon>Ceraceosorales</taxon>
        <taxon>Ceraceosoraceae</taxon>
        <taxon>Ceraceosorus</taxon>
    </lineage>
</organism>
<keyword evidence="6" id="KW-0653">Protein transport</keyword>
<feature type="region of interest" description="Disordered" evidence="11">
    <location>
        <begin position="675"/>
        <end position="694"/>
    </location>
</feature>
<reference evidence="13 14" key="1">
    <citation type="journal article" date="2018" name="Mol. Biol. Evol.">
        <title>Broad Genomic Sampling Reveals a Smut Pathogenic Ancestry of the Fungal Clade Ustilaginomycotina.</title>
        <authorList>
            <person name="Kijpornyongpan T."/>
            <person name="Mondo S.J."/>
            <person name="Barry K."/>
            <person name="Sandor L."/>
            <person name="Lee J."/>
            <person name="Lipzen A."/>
            <person name="Pangilinan J."/>
            <person name="LaButti K."/>
            <person name="Hainaut M."/>
            <person name="Henrissat B."/>
            <person name="Grigoriev I.V."/>
            <person name="Spatafora J.W."/>
            <person name="Aime M.C."/>
        </authorList>
    </citation>
    <scope>NUCLEOTIDE SEQUENCE [LARGE SCALE GENOMIC DNA]</scope>
    <source>
        <strain evidence="13 14">MCA 4658</strain>
    </source>
</reference>
<evidence type="ECO:0000256" key="6">
    <source>
        <dbReference type="ARBA" id="ARBA00022927"/>
    </source>
</evidence>
<feature type="region of interest" description="Disordered" evidence="11">
    <location>
        <begin position="64"/>
        <end position="93"/>
    </location>
</feature>
<keyword evidence="4 9" id="KW-0863">Zinc-finger</keyword>
<dbReference type="Pfam" id="PF17122">
    <property type="entry name" value="zf-C3H2C3"/>
    <property type="match status" value="1"/>
</dbReference>
<dbReference type="PROSITE" id="PS50236">
    <property type="entry name" value="CHCR"/>
    <property type="match status" value="1"/>
</dbReference>
<evidence type="ECO:0000256" key="10">
    <source>
        <dbReference type="PROSITE-ProRule" id="PRU01006"/>
    </source>
</evidence>
<evidence type="ECO:0000256" key="2">
    <source>
        <dbReference type="ARBA" id="ARBA00022448"/>
    </source>
</evidence>
<evidence type="ECO:0000256" key="9">
    <source>
        <dbReference type="PROSITE-ProRule" id="PRU00175"/>
    </source>
</evidence>
<comment type="subcellular location">
    <subcellularLocation>
        <location evidence="8">Endomembrane system</location>
        <topology evidence="8">Peripheral membrane protein</topology>
        <orientation evidence="8">Cytoplasmic side</orientation>
    </subcellularLocation>
</comment>
<keyword evidence="14" id="KW-1185">Reference proteome</keyword>
<dbReference type="Proteomes" id="UP000245783">
    <property type="component" value="Unassembled WGS sequence"/>
</dbReference>
<dbReference type="GO" id="GO:0030897">
    <property type="term" value="C:HOPS complex"/>
    <property type="evidence" value="ECO:0007669"/>
    <property type="project" value="TreeGrafter"/>
</dbReference>
<dbReference type="GO" id="GO:0006904">
    <property type="term" value="P:vesicle docking involved in exocytosis"/>
    <property type="evidence" value="ECO:0007669"/>
    <property type="project" value="TreeGrafter"/>
</dbReference>
<gene>
    <name evidence="13" type="ORF">IE81DRAFT_349073</name>
</gene>
<accession>A0A316VTR7</accession>
<evidence type="ECO:0000256" key="11">
    <source>
        <dbReference type="SAM" id="MobiDB-lite"/>
    </source>
</evidence>
<dbReference type="GO" id="GO:0008270">
    <property type="term" value="F:zinc ion binding"/>
    <property type="evidence" value="ECO:0007669"/>
    <property type="project" value="UniProtKB-KW"/>
</dbReference>
<dbReference type="OrthoDB" id="26184at2759"/>
<dbReference type="RefSeq" id="XP_025367754.1">
    <property type="nucleotide sequence ID" value="XM_025516343.1"/>
</dbReference>
<evidence type="ECO:0000313" key="13">
    <source>
        <dbReference type="EMBL" id="PWN40594.1"/>
    </source>
</evidence>
<dbReference type="PANTHER" id="PTHR23323:SF24">
    <property type="entry name" value="VACUOLAR PROTEIN SORTING-ASSOCIATED PROTEIN 11 HOMOLOG"/>
    <property type="match status" value="1"/>
</dbReference>
<feature type="compositionally biased region" description="Basic and acidic residues" evidence="11">
    <location>
        <begin position="70"/>
        <end position="80"/>
    </location>
</feature>
<dbReference type="GeneID" id="37038213"/>
<evidence type="ECO:0000256" key="7">
    <source>
        <dbReference type="ARBA" id="ARBA00023136"/>
    </source>
</evidence>
<keyword evidence="5" id="KW-0862">Zinc</keyword>
<feature type="compositionally biased region" description="Low complexity" evidence="11">
    <location>
        <begin position="837"/>
        <end position="850"/>
    </location>
</feature>
<dbReference type="GO" id="GO:0007032">
    <property type="term" value="P:endosome organization"/>
    <property type="evidence" value="ECO:0007669"/>
    <property type="project" value="TreeGrafter"/>
</dbReference>
<dbReference type="GO" id="GO:0007033">
    <property type="term" value="P:vacuole organization"/>
    <property type="evidence" value="ECO:0007669"/>
    <property type="project" value="TreeGrafter"/>
</dbReference>
<dbReference type="PANTHER" id="PTHR23323">
    <property type="entry name" value="VACUOLAR PROTEIN SORTING-ASSOCIATED PROTEIN"/>
    <property type="match status" value="1"/>
</dbReference>
<keyword evidence="2" id="KW-0813">Transport</keyword>
<feature type="repeat" description="CHCR" evidence="10">
    <location>
        <begin position="608"/>
        <end position="781"/>
    </location>
</feature>
<feature type="region of interest" description="Disordered" evidence="11">
    <location>
        <begin position="836"/>
        <end position="867"/>
    </location>
</feature>